<keyword evidence="2" id="KW-0378">Hydrolase</keyword>
<dbReference type="SUPFAM" id="SSF53474">
    <property type="entry name" value="alpha/beta-Hydrolases"/>
    <property type="match status" value="1"/>
</dbReference>
<evidence type="ECO:0000313" key="3">
    <source>
        <dbReference type="EMBL" id="OLP49735.1"/>
    </source>
</evidence>
<gene>
    <name evidence="3" type="ORF">BJF91_22325</name>
    <name evidence="2" type="ORF">GGQ71_001088</name>
</gene>
<reference evidence="2 5" key="2">
    <citation type="submission" date="2020-08" db="EMBL/GenBank/DDBJ databases">
        <title>Genomic Encyclopedia of Type Strains, Phase IV (KMG-IV): sequencing the most valuable type-strain genomes for metagenomic binning, comparative biology and taxonomic classification.</title>
        <authorList>
            <person name="Goeker M."/>
        </authorList>
    </citation>
    <scope>NUCLEOTIDE SEQUENCE [LARGE SCALE GENOMIC DNA]</scope>
    <source>
        <strain evidence="2 5">DSM 100021</strain>
    </source>
</reference>
<dbReference type="Gene3D" id="3.40.50.1820">
    <property type="entry name" value="alpha/beta hydrolase"/>
    <property type="match status" value="1"/>
</dbReference>
<accession>A0A1Q9A5A2</accession>
<dbReference type="Proteomes" id="UP000544107">
    <property type="component" value="Unassembled WGS sequence"/>
</dbReference>
<dbReference type="InterPro" id="IPR002925">
    <property type="entry name" value="Dienelactn_hydro"/>
</dbReference>
<dbReference type="AlphaFoldDB" id="A0A1Q9A5A2"/>
<reference evidence="3 4" key="1">
    <citation type="submission" date="2016-09" db="EMBL/GenBank/DDBJ databases">
        <title>Rhizobium oryziradicis sp. nov., isolated from the root of rice.</title>
        <authorList>
            <person name="Zhao J."/>
            <person name="Zhang X."/>
        </authorList>
    </citation>
    <scope>NUCLEOTIDE SEQUENCE [LARGE SCALE GENOMIC DNA]</scope>
    <source>
        <strain evidence="3 4">14971</strain>
    </source>
</reference>
<dbReference type="RefSeq" id="WP_075615522.1">
    <property type="nucleotide sequence ID" value="NZ_JACIED010000001.1"/>
</dbReference>
<sequence length="253" mass="26844">MLKRLIPALLVAFWLLPADSGRSAEPLRRPIHISIAGADVLVERLSPCKQKACRSVLILSGSKGVAAPTYDDIGRSFAAVGLQAYLVHYLSADDLDAIAKAGSAQARKAFYARRLQSWIAAVQGAAEFLERQGPDHGKVGLLGISLGAEVASRVAADRYSSAALVLVDGSSPEKDRTGSGPFPPLLLIWGSADKTFPLVIARDLQQRTVKAGGTAALDVYAGGEHDFFLKSGTRNAIAARKSAADFLMSHLHE</sequence>
<dbReference type="EMBL" id="JACIED010000001">
    <property type="protein sequence ID" value="MBB4006852.1"/>
    <property type="molecule type" value="Genomic_DNA"/>
</dbReference>
<evidence type="ECO:0000313" key="2">
    <source>
        <dbReference type="EMBL" id="MBB4006852.1"/>
    </source>
</evidence>
<dbReference type="GO" id="GO:0016787">
    <property type="term" value="F:hydrolase activity"/>
    <property type="evidence" value="ECO:0007669"/>
    <property type="project" value="UniProtKB-KW"/>
</dbReference>
<comment type="caution">
    <text evidence="3">The sequence shown here is derived from an EMBL/GenBank/DDBJ whole genome shotgun (WGS) entry which is preliminary data.</text>
</comment>
<dbReference type="EMBL" id="MKIN01000022">
    <property type="protein sequence ID" value="OLP49735.1"/>
    <property type="molecule type" value="Genomic_DNA"/>
</dbReference>
<protein>
    <submittedName>
        <fullName evidence="2">Dienelactone hydrolase</fullName>
    </submittedName>
</protein>
<dbReference type="InterPro" id="IPR029058">
    <property type="entry name" value="AB_hydrolase_fold"/>
</dbReference>
<name>A0A1Q9A5A2_9HYPH</name>
<evidence type="ECO:0000313" key="4">
    <source>
        <dbReference type="Proteomes" id="UP000185598"/>
    </source>
</evidence>
<proteinExistence type="predicted"/>
<keyword evidence="4" id="KW-1185">Reference proteome</keyword>
<evidence type="ECO:0000259" key="1">
    <source>
        <dbReference type="Pfam" id="PF01738"/>
    </source>
</evidence>
<dbReference type="Pfam" id="PF01738">
    <property type="entry name" value="DLH"/>
    <property type="match status" value="1"/>
</dbReference>
<dbReference type="Proteomes" id="UP000185598">
    <property type="component" value="Unassembled WGS sequence"/>
</dbReference>
<dbReference type="OrthoDB" id="9771666at2"/>
<evidence type="ECO:0000313" key="5">
    <source>
        <dbReference type="Proteomes" id="UP000544107"/>
    </source>
</evidence>
<organism evidence="3 4">
    <name type="scientific">Allorhizobium taibaishanense</name>
    <dbReference type="NCBI Taxonomy" id="887144"/>
    <lineage>
        <taxon>Bacteria</taxon>
        <taxon>Pseudomonadati</taxon>
        <taxon>Pseudomonadota</taxon>
        <taxon>Alphaproteobacteria</taxon>
        <taxon>Hyphomicrobiales</taxon>
        <taxon>Rhizobiaceae</taxon>
        <taxon>Rhizobium/Agrobacterium group</taxon>
        <taxon>Allorhizobium</taxon>
    </lineage>
</organism>
<dbReference type="STRING" id="887144.BJF91_22325"/>
<feature type="domain" description="Dienelactone hydrolase" evidence="1">
    <location>
        <begin position="52"/>
        <end position="243"/>
    </location>
</feature>